<dbReference type="PANTHER" id="PTHR34591:SF60">
    <property type="entry name" value="OS01G0824700 PROTEIN"/>
    <property type="match status" value="1"/>
</dbReference>
<protein>
    <recommendedName>
        <fullName evidence="3">F-box protein</fullName>
    </recommendedName>
</protein>
<proteinExistence type="predicted"/>
<evidence type="ECO:0008006" key="3">
    <source>
        <dbReference type="Google" id="ProtNLM"/>
    </source>
</evidence>
<name>A0AAV5EE29_ELECO</name>
<sequence length="318" mass="36859">MDDVDLGMVDVGNLYLAFDPTLSSHFEVLLIPKASASCHCTEMDPRVQELEWPSSPYMLHVFSTRTKQWEERPFVQGDEAVGTLTNLRPGYVNFLHNAVYWQGVLYVHCKNNFVMRISLSDAKYQIIKPPEDTDSDLYTDSNLYLGRSQRGIYCTLLENPHQIYILDESCGEMKWVANHHIQSFPGLVFQEIDGPWTLQDNNYHSCKDLDEWDSDNGEAIEERKFEWDSDNDNVMDTKVWKYLRLHAEVTFLGFHPYKDVVFLSHRITRGVAYHLHTGKVQDLGNLCPKHYGTGMGIEPFIEESFIYAPWMGEFPEDK</sequence>
<dbReference type="EMBL" id="BQKI01000075">
    <property type="protein sequence ID" value="GJN21628.1"/>
    <property type="molecule type" value="Genomic_DNA"/>
</dbReference>
<keyword evidence="2" id="KW-1185">Reference proteome</keyword>
<dbReference type="Proteomes" id="UP001054889">
    <property type="component" value="Unassembled WGS sequence"/>
</dbReference>
<reference evidence="1" key="1">
    <citation type="journal article" date="2018" name="DNA Res.">
        <title>Multiple hybrid de novo genome assembly of finger millet, an orphan allotetraploid crop.</title>
        <authorList>
            <person name="Hatakeyama M."/>
            <person name="Aluri S."/>
            <person name="Balachadran M.T."/>
            <person name="Sivarajan S.R."/>
            <person name="Patrignani A."/>
            <person name="Gruter S."/>
            <person name="Poveda L."/>
            <person name="Shimizu-Inatsugi R."/>
            <person name="Baeten J."/>
            <person name="Francoijs K.J."/>
            <person name="Nataraja K.N."/>
            <person name="Reddy Y.A.N."/>
            <person name="Phadnis S."/>
            <person name="Ravikumar R.L."/>
            <person name="Schlapbach R."/>
            <person name="Sreeman S.M."/>
            <person name="Shimizu K.K."/>
        </authorList>
    </citation>
    <scope>NUCLEOTIDE SEQUENCE</scope>
</reference>
<organism evidence="1 2">
    <name type="scientific">Eleusine coracana subsp. coracana</name>
    <dbReference type="NCBI Taxonomy" id="191504"/>
    <lineage>
        <taxon>Eukaryota</taxon>
        <taxon>Viridiplantae</taxon>
        <taxon>Streptophyta</taxon>
        <taxon>Embryophyta</taxon>
        <taxon>Tracheophyta</taxon>
        <taxon>Spermatophyta</taxon>
        <taxon>Magnoliopsida</taxon>
        <taxon>Liliopsida</taxon>
        <taxon>Poales</taxon>
        <taxon>Poaceae</taxon>
        <taxon>PACMAD clade</taxon>
        <taxon>Chloridoideae</taxon>
        <taxon>Cynodonteae</taxon>
        <taxon>Eleusininae</taxon>
        <taxon>Eleusine</taxon>
    </lineage>
</organism>
<comment type="caution">
    <text evidence="1">The sequence shown here is derived from an EMBL/GenBank/DDBJ whole genome shotgun (WGS) entry which is preliminary data.</text>
</comment>
<accession>A0AAV5EE29</accession>
<dbReference type="PANTHER" id="PTHR34591">
    <property type="entry name" value="OS03G0653100 PROTEIN-RELATED"/>
    <property type="match status" value="1"/>
</dbReference>
<gene>
    <name evidence="1" type="primary">gb09122</name>
    <name evidence="1" type="ORF">PR202_gb09122</name>
</gene>
<evidence type="ECO:0000313" key="1">
    <source>
        <dbReference type="EMBL" id="GJN21628.1"/>
    </source>
</evidence>
<dbReference type="AlphaFoldDB" id="A0AAV5EE29"/>
<reference evidence="1" key="2">
    <citation type="submission" date="2021-12" db="EMBL/GenBank/DDBJ databases">
        <title>Resequencing data analysis of finger millet.</title>
        <authorList>
            <person name="Hatakeyama M."/>
            <person name="Aluri S."/>
            <person name="Balachadran M.T."/>
            <person name="Sivarajan S.R."/>
            <person name="Poveda L."/>
            <person name="Shimizu-Inatsugi R."/>
            <person name="Schlapbach R."/>
            <person name="Sreeman S.M."/>
            <person name="Shimizu K.K."/>
        </authorList>
    </citation>
    <scope>NUCLEOTIDE SEQUENCE</scope>
</reference>
<evidence type="ECO:0000313" key="2">
    <source>
        <dbReference type="Proteomes" id="UP001054889"/>
    </source>
</evidence>